<feature type="non-terminal residue" evidence="2">
    <location>
        <position position="139"/>
    </location>
</feature>
<evidence type="ECO:0000313" key="2">
    <source>
        <dbReference type="EMBL" id="MCI34657.1"/>
    </source>
</evidence>
<feature type="region of interest" description="Disordered" evidence="1">
    <location>
        <begin position="1"/>
        <end position="55"/>
    </location>
</feature>
<evidence type="ECO:0000313" key="3">
    <source>
        <dbReference type="Proteomes" id="UP000265520"/>
    </source>
</evidence>
<reference evidence="2 3" key="1">
    <citation type="journal article" date="2018" name="Front. Plant Sci.">
        <title>Red Clover (Trifolium pratense) and Zigzag Clover (T. medium) - A Picture of Genomic Similarities and Differences.</title>
        <authorList>
            <person name="Dluhosova J."/>
            <person name="Istvanek J."/>
            <person name="Nedelnik J."/>
            <person name="Repkova J."/>
        </authorList>
    </citation>
    <scope>NUCLEOTIDE SEQUENCE [LARGE SCALE GENOMIC DNA]</scope>
    <source>
        <strain evidence="3">cv. 10/8</strain>
        <tissue evidence="2">Leaf</tissue>
    </source>
</reference>
<proteinExistence type="predicted"/>
<dbReference type="AlphaFoldDB" id="A0A392REM0"/>
<organism evidence="2 3">
    <name type="scientific">Trifolium medium</name>
    <dbReference type="NCBI Taxonomy" id="97028"/>
    <lineage>
        <taxon>Eukaryota</taxon>
        <taxon>Viridiplantae</taxon>
        <taxon>Streptophyta</taxon>
        <taxon>Embryophyta</taxon>
        <taxon>Tracheophyta</taxon>
        <taxon>Spermatophyta</taxon>
        <taxon>Magnoliopsida</taxon>
        <taxon>eudicotyledons</taxon>
        <taxon>Gunneridae</taxon>
        <taxon>Pentapetalae</taxon>
        <taxon>rosids</taxon>
        <taxon>fabids</taxon>
        <taxon>Fabales</taxon>
        <taxon>Fabaceae</taxon>
        <taxon>Papilionoideae</taxon>
        <taxon>50 kb inversion clade</taxon>
        <taxon>NPAAA clade</taxon>
        <taxon>Hologalegina</taxon>
        <taxon>IRL clade</taxon>
        <taxon>Trifolieae</taxon>
        <taxon>Trifolium</taxon>
    </lineage>
</organism>
<comment type="caution">
    <text evidence="2">The sequence shown here is derived from an EMBL/GenBank/DDBJ whole genome shotgun (WGS) entry which is preliminary data.</text>
</comment>
<accession>A0A392REM0</accession>
<evidence type="ECO:0000256" key="1">
    <source>
        <dbReference type="SAM" id="MobiDB-lite"/>
    </source>
</evidence>
<dbReference type="EMBL" id="LXQA010215997">
    <property type="protein sequence ID" value="MCI34657.1"/>
    <property type="molecule type" value="Genomic_DNA"/>
</dbReference>
<dbReference type="Proteomes" id="UP000265520">
    <property type="component" value="Unassembled WGS sequence"/>
</dbReference>
<feature type="non-terminal residue" evidence="2">
    <location>
        <position position="1"/>
    </location>
</feature>
<sequence length="139" mass="15966">QLPDQGYPALAITSHHFSGATLQSSPSDDDSQNSNRSENSSTTAAESESEETQMNISELFMVNFKEESYYEESFDEEHTTGKPKINGGPWFTFDDIPPNRWRRRLLDFKAWLDTHFIKSDPDPYKVIEEFCCRMTGSLK</sequence>
<protein>
    <submittedName>
        <fullName evidence="2">Polyprotein-like</fullName>
    </submittedName>
</protein>
<name>A0A392REM0_9FABA</name>
<feature type="compositionally biased region" description="Low complexity" evidence="1">
    <location>
        <begin position="32"/>
        <end position="46"/>
    </location>
</feature>
<keyword evidence="3" id="KW-1185">Reference proteome</keyword>